<proteinExistence type="predicted"/>
<dbReference type="Proteomes" id="UP000229191">
    <property type="component" value="Unassembled WGS sequence"/>
</dbReference>
<name>A0A2M7BN44_9BACT</name>
<protein>
    <submittedName>
        <fullName evidence="1">Uncharacterized protein</fullName>
    </submittedName>
</protein>
<sequence>MAKLAKQYKKVLAQIDDMEKITCSPDGSTYAEADTKKYRELLTKRDGLADLIARFTLKRDMDLANESHENLNASQMMPMASEIEKRVDFIKNRDGLS</sequence>
<dbReference type="EMBL" id="PEVB01000094">
    <property type="protein sequence ID" value="PIV06901.1"/>
    <property type="molecule type" value="Genomic_DNA"/>
</dbReference>
<gene>
    <name evidence="1" type="ORF">COS53_03450</name>
</gene>
<evidence type="ECO:0000313" key="2">
    <source>
        <dbReference type="Proteomes" id="UP000229191"/>
    </source>
</evidence>
<dbReference type="AlphaFoldDB" id="A0A2M7BN44"/>
<evidence type="ECO:0000313" key="1">
    <source>
        <dbReference type="EMBL" id="PIV06901.1"/>
    </source>
</evidence>
<accession>A0A2M7BN44</accession>
<comment type="caution">
    <text evidence="1">The sequence shown here is derived from an EMBL/GenBank/DDBJ whole genome shotgun (WGS) entry which is preliminary data.</text>
</comment>
<reference evidence="2" key="1">
    <citation type="submission" date="2017-09" db="EMBL/GenBank/DDBJ databases">
        <title>Depth-based differentiation of microbial function through sediment-hosted aquifers and enrichment of novel symbionts in the deep terrestrial subsurface.</title>
        <authorList>
            <person name="Probst A.J."/>
            <person name="Ladd B."/>
            <person name="Jarett J.K."/>
            <person name="Geller-Mcgrath D.E."/>
            <person name="Sieber C.M.K."/>
            <person name="Emerson J.B."/>
            <person name="Anantharaman K."/>
            <person name="Thomas B.C."/>
            <person name="Malmstrom R."/>
            <person name="Stieglmeier M."/>
            <person name="Klingl A."/>
            <person name="Woyke T."/>
            <person name="Ryan C.M."/>
            <person name="Banfield J.F."/>
        </authorList>
    </citation>
    <scope>NUCLEOTIDE SEQUENCE [LARGE SCALE GENOMIC DNA]</scope>
</reference>
<organism evidence="1 2">
    <name type="scientific">Candidatus Shapirobacteria bacterium CG03_land_8_20_14_0_80_35_14</name>
    <dbReference type="NCBI Taxonomy" id="1974878"/>
    <lineage>
        <taxon>Bacteria</taxon>
        <taxon>Candidatus Shapironibacteriota</taxon>
    </lineage>
</organism>